<organism evidence="1 2">
    <name type="scientific">Agrobacterium vitis</name>
    <name type="common">Rhizobium vitis</name>
    <dbReference type="NCBI Taxonomy" id="373"/>
    <lineage>
        <taxon>Bacteria</taxon>
        <taxon>Pseudomonadati</taxon>
        <taxon>Pseudomonadota</taxon>
        <taxon>Alphaproteobacteria</taxon>
        <taxon>Hyphomicrobiales</taxon>
        <taxon>Rhizobiaceae</taxon>
        <taxon>Rhizobium/Agrobacterium group</taxon>
        <taxon>Agrobacterium</taxon>
    </lineage>
</organism>
<comment type="caution">
    <text evidence="1">The sequence shown here is derived from an EMBL/GenBank/DDBJ whole genome shotgun (WGS) entry which is preliminary data.</text>
</comment>
<reference evidence="1 2" key="1">
    <citation type="submission" date="2018-08" db="EMBL/GenBank/DDBJ databases">
        <title>Genome sequencing of Agrobacterium vitis strain ICMP 10754.</title>
        <authorList>
            <person name="Visnovsky S.B."/>
            <person name="Pitman A.R."/>
        </authorList>
    </citation>
    <scope>NUCLEOTIDE SEQUENCE [LARGE SCALE GENOMIC DNA]</scope>
    <source>
        <strain evidence="1 2">ICMP 10754</strain>
    </source>
</reference>
<protein>
    <submittedName>
        <fullName evidence="1">Uncharacterized protein</fullName>
    </submittedName>
</protein>
<evidence type="ECO:0000313" key="2">
    <source>
        <dbReference type="Proteomes" id="UP000436911"/>
    </source>
</evidence>
<dbReference type="Proteomes" id="UP000436911">
    <property type="component" value="Unassembled WGS sequence"/>
</dbReference>
<gene>
    <name evidence="1" type="ORF">DXT89_10290</name>
</gene>
<dbReference type="GeneID" id="60681157"/>
<proteinExistence type="predicted"/>
<dbReference type="RefSeq" id="WP_060719346.1">
    <property type="nucleotide sequence ID" value="NZ_CP055265.1"/>
</dbReference>
<dbReference type="AlphaFoldDB" id="A0A368NWX6"/>
<dbReference type="EMBL" id="QUSG01000004">
    <property type="protein sequence ID" value="KAA3528396.1"/>
    <property type="molecule type" value="Genomic_DNA"/>
</dbReference>
<name>A0A368NWX6_AGRVI</name>
<accession>A0A368NWX6</accession>
<sequence length="67" mass="7382">MPEAFELIDPLHEVDALIHALWMAAAALDDEPHRRAIRQLAENAGDKLQAVIADCEQMEKGDFQGVG</sequence>
<evidence type="ECO:0000313" key="1">
    <source>
        <dbReference type="EMBL" id="KAA3528396.1"/>
    </source>
</evidence>